<sequence>MSTDSPTGIRDGRFENTGEFSRIPRRLVDDSLDGAMYETIKGSFEGAEGEENGYGASPYRASQVEKACEKLKGKNIMNIVKAEEGRRYLRAIPRNVSGPSGCYPIRPIPPYVQK</sequence>
<name>A0ACC2NWZ5_9HYME</name>
<organism evidence="1 2">
    <name type="scientific">Eretmocerus hayati</name>
    <dbReference type="NCBI Taxonomy" id="131215"/>
    <lineage>
        <taxon>Eukaryota</taxon>
        <taxon>Metazoa</taxon>
        <taxon>Ecdysozoa</taxon>
        <taxon>Arthropoda</taxon>
        <taxon>Hexapoda</taxon>
        <taxon>Insecta</taxon>
        <taxon>Pterygota</taxon>
        <taxon>Neoptera</taxon>
        <taxon>Endopterygota</taxon>
        <taxon>Hymenoptera</taxon>
        <taxon>Apocrita</taxon>
        <taxon>Proctotrupomorpha</taxon>
        <taxon>Chalcidoidea</taxon>
        <taxon>Aphelinidae</taxon>
        <taxon>Aphelininae</taxon>
        <taxon>Eretmocerus</taxon>
    </lineage>
</organism>
<evidence type="ECO:0000313" key="2">
    <source>
        <dbReference type="Proteomes" id="UP001239111"/>
    </source>
</evidence>
<keyword evidence="2" id="KW-1185">Reference proteome</keyword>
<accession>A0ACC2NWZ5</accession>
<evidence type="ECO:0000313" key="1">
    <source>
        <dbReference type="EMBL" id="KAJ8674809.1"/>
    </source>
</evidence>
<comment type="caution">
    <text evidence="1">The sequence shown here is derived from an EMBL/GenBank/DDBJ whole genome shotgun (WGS) entry which is preliminary data.</text>
</comment>
<dbReference type="EMBL" id="CM056742">
    <property type="protein sequence ID" value="KAJ8674809.1"/>
    <property type="molecule type" value="Genomic_DNA"/>
</dbReference>
<dbReference type="Proteomes" id="UP001239111">
    <property type="component" value="Chromosome 2"/>
</dbReference>
<reference evidence="1" key="1">
    <citation type="submission" date="2023-04" db="EMBL/GenBank/DDBJ databases">
        <title>A chromosome-level genome assembly of the parasitoid wasp Eretmocerus hayati.</title>
        <authorList>
            <person name="Zhong Y."/>
            <person name="Liu S."/>
            <person name="Liu Y."/>
        </authorList>
    </citation>
    <scope>NUCLEOTIDE SEQUENCE</scope>
    <source>
        <strain evidence="1">ZJU_SS_LIU_2023</strain>
    </source>
</reference>
<protein>
    <submittedName>
        <fullName evidence="1">Uncharacterized protein</fullName>
    </submittedName>
</protein>
<proteinExistence type="predicted"/>
<gene>
    <name evidence="1" type="ORF">QAD02_010595</name>
</gene>